<dbReference type="InterPro" id="IPR014001">
    <property type="entry name" value="Helicase_ATP-bd"/>
</dbReference>
<dbReference type="InterPro" id="IPR011545">
    <property type="entry name" value="DEAD/DEAH_box_helicase_dom"/>
</dbReference>
<dbReference type="SUPFAM" id="SSF52540">
    <property type="entry name" value="P-loop containing nucleoside triphosphate hydrolases"/>
    <property type="match status" value="1"/>
</dbReference>
<evidence type="ECO:0000256" key="1">
    <source>
        <dbReference type="ARBA" id="ARBA00022741"/>
    </source>
</evidence>
<evidence type="ECO:0000256" key="6">
    <source>
        <dbReference type="RuleBase" id="RU000492"/>
    </source>
</evidence>
<dbReference type="Pfam" id="PF00270">
    <property type="entry name" value="DEAD"/>
    <property type="match status" value="1"/>
</dbReference>
<keyword evidence="3 6" id="KW-0347">Helicase</keyword>
<feature type="compositionally biased region" description="Basic and acidic residues" evidence="7">
    <location>
        <begin position="363"/>
        <end position="375"/>
    </location>
</feature>
<dbReference type="CDD" id="cd18787">
    <property type="entry name" value="SF2_C_DEAD"/>
    <property type="match status" value="1"/>
</dbReference>
<feature type="region of interest" description="Disordered" evidence="7">
    <location>
        <begin position="343"/>
        <end position="470"/>
    </location>
</feature>
<dbReference type="CDD" id="cd00268">
    <property type="entry name" value="DEADc"/>
    <property type="match status" value="1"/>
</dbReference>
<accession>A0A929L564</accession>
<dbReference type="InterPro" id="IPR044742">
    <property type="entry name" value="DEAD/DEAH_RhlB"/>
</dbReference>
<dbReference type="GO" id="GO:0003724">
    <property type="term" value="F:RNA helicase activity"/>
    <property type="evidence" value="ECO:0007669"/>
    <property type="project" value="UniProtKB-ARBA"/>
</dbReference>
<gene>
    <name evidence="10" type="ORF">IRJ16_22480</name>
</gene>
<evidence type="ECO:0000256" key="7">
    <source>
        <dbReference type="SAM" id="MobiDB-lite"/>
    </source>
</evidence>
<dbReference type="PROSITE" id="PS51192">
    <property type="entry name" value="HELICASE_ATP_BIND_1"/>
    <property type="match status" value="1"/>
</dbReference>
<dbReference type="AlphaFoldDB" id="A0A929L564"/>
<dbReference type="SMART" id="SM00487">
    <property type="entry name" value="DEXDc"/>
    <property type="match status" value="1"/>
</dbReference>
<dbReference type="InterPro" id="IPR001650">
    <property type="entry name" value="Helicase_C-like"/>
</dbReference>
<organism evidence="10 11">
    <name type="scientific">Mucilaginibacter myungsuensis</name>
    <dbReference type="NCBI Taxonomy" id="649104"/>
    <lineage>
        <taxon>Bacteria</taxon>
        <taxon>Pseudomonadati</taxon>
        <taxon>Bacteroidota</taxon>
        <taxon>Sphingobacteriia</taxon>
        <taxon>Sphingobacteriales</taxon>
        <taxon>Sphingobacteriaceae</taxon>
        <taxon>Mucilaginibacter</taxon>
    </lineage>
</organism>
<keyword evidence="2 6" id="KW-0378">Hydrolase</keyword>
<feature type="domain" description="Helicase ATP-binding" evidence="8">
    <location>
        <begin position="14"/>
        <end position="188"/>
    </location>
</feature>
<dbReference type="PROSITE" id="PS51194">
    <property type="entry name" value="HELICASE_CTER"/>
    <property type="match status" value="1"/>
</dbReference>
<evidence type="ECO:0000259" key="9">
    <source>
        <dbReference type="PROSITE" id="PS51194"/>
    </source>
</evidence>
<dbReference type="InterPro" id="IPR050079">
    <property type="entry name" value="DEAD_box_RNA_helicase"/>
</dbReference>
<dbReference type="SMART" id="SM00490">
    <property type="entry name" value="HELICc"/>
    <property type="match status" value="1"/>
</dbReference>
<dbReference type="GO" id="GO:0016787">
    <property type="term" value="F:hydrolase activity"/>
    <property type="evidence" value="ECO:0007669"/>
    <property type="project" value="UniProtKB-KW"/>
</dbReference>
<dbReference type="GO" id="GO:0003676">
    <property type="term" value="F:nucleic acid binding"/>
    <property type="evidence" value="ECO:0007669"/>
    <property type="project" value="InterPro"/>
</dbReference>
<dbReference type="PROSITE" id="PS00039">
    <property type="entry name" value="DEAD_ATP_HELICASE"/>
    <property type="match status" value="1"/>
</dbReference>
<comment type="caution">
    <text evidence="10">The sequence shown here is derived from an EMBL/GenBank/DDBJ whole genome shotgun (WGS) entry which is preliminary data.</text>
</comment>
<dbReference type="GO" id="GO:0005829">
    <property type="term" value="C:cytosol"/>
    <property type="evidence" value="ECO:0007669"/>
    <property type="project" value="TreeGrafter"/>
</dbReference>
<keyword evidence="1 6" id="KW-0547">Nucleotide-binding</keyword>
<feature type="compositionally biased region" description="Basic residues" evidence="7">
    <location>
        <begin position="434"/>
        <end position="446"/>
    </location>
</feature>
<reference evidence="10" key="1">
    <citation type="submission" date="2020-10" db="EMBL/GenBank/DDBJ databases">
        <title>Mucilaginibacter mali sp. nov., isolated from rhizosphere soil of apple orchard.</title>
        <authorList>
            <person name="Lee J.-S."/>
            <person name="Kim H.S."/>
            <person name="Kim J.-S."/>
        </authorList>
    </citation>
    <scope>NUCLEOTIDE SEQUENCE</scope>
    <source>
        <strain evidence="10">KCTC 22746</strain>
    </source>
</reference>
<dbReference type="Pfam" id="PF00271">
    <property type="entry name" value="Helicase_C"/>
    <property type="match status" value="1"/>
</dbReference>
<keyword evidence="11" id="KW-1185">Reference proteome</keyword>
<proteinExistence type="inferred from homology"/>
<dbReference type="PANTHER" id="PTHR47959">
    <property type="entry name" value="ATP-DEPENDENT RNA HELICASE RHLE-RELATED"/>
    <property type="match status" value="1"/>
</dbReference>
<dbReference type="EMBL" id="JADFFL010000015">
    <property type="protein sequence ID" value="MBE9664664.1"/>
    <property type="molecule type" value="Genomic_DNA"/>
</dbReference>
<evidence type="ECO:0000256" key="4">
    <source>
        <dbReference type="ARBA" id="ARBA00022840"/>
    </source>
</evidence>
<evidence type="ECO:0000256" key="5">
    <source>
        <dbReference type="ARBA" id="ARBA00038437"/>
    </source>
</evidence>
<evidence type="ECO:0000256" key="2">
    <source>
        <dbReference type="ARBA" id="ARBA00022801"/>
    </source>
</evidence>
<evidence type="ECO:0000313" key="11">
    <source>
        <dbReference type="Proteomes" id="UP000622475"/>
    </source>
</evidence>
<feature type="domain" description="Helicase C-terminal" evidence="9">
    <location>
        <begin position="217"/>
        <end position="358"/>
    </location>
</feature>
<dbReference type="GO" id="GO:0005524">
    <property type="term" value="F:ATP binding"/>
    <property type="evidence" value="ECO:0007669"/>
    <property type="project" value="UniProtKB-KW"/>
</dbReference>
<evidence type="ECO:0000256" key="3">
    <source>
        <dbReference type="ARBA" id="ARBA00022806"/>
    </source>
</evidence>
<dbReference type="Gene3D" id="3.40.50.300">
    <property type="entry name" value="P-loop containing nucleotide triphosphate hydrolases"/>
    <property type="match status" value="2"/>
</dbReference>
<dbReference type="InterPro" id="IPR027417">
    <property type="entry name" value="P-loop_NTPase"/>
</dbReference>
<dbReference type="PANTHER" id="PTHR47959:SF13">
    <property type="entry name" value="ATP-DEPENDENT RNA HELICASE RHLE"/>
    <property type="match status" value="1"/>
</dbReference>
<protein>
    <submittedName>
        <fullName evidence="10">DEAD/DEAH box helicase</fullName>
    </submittedName>
</protein>
<name>A0A929L564_9SPHI</name>
<sequence length="470" mass="51436">MGFKTPTPIQALAIPVIMTGKDLIACAQTGTGKTASYLLPVLNQIEEEHKDYTNTLILAPTRELAQQIDQQVEGLAYFTGISSVAIFGGGDGIVYEQQRRAIQNGVNLVVATPGRLIAHLTSGVLKLDKVKHLVLDEADRMLDMGFYDDIVRIIRYLPAERQTLLFSATMPPRIRQLANTIMREPEQINIAISQPAVGIDQQVYRVFDSQKIPLIKLLLKDGKYLSTIIFSSTKDKVKEVYKELKRAKLDVSPFSSDFKQSEREEILRDFKNKKLPIIIGTDALSRGIDVEGIDLVINYDAPPDPEDYIHRIGRTARAETKGTAITLINSRDEHKLRRIEAMIGKPVPQTPLPEELGEGPGLADERSKDSRGNDRHGKRPAGKGNANRNGGGNRGPKPDGNRPPKTYAPKPEGDNAEGPAVVATEGGEQAPKKPNNKKRKWPRKKKSGDGGNAPNADQGGASAPSSPVAE</sequence>
<evidence type="ECO:0000259" key="8">
    <source>
        <dbReference type="PROSITE" id="PS51192"/>
    </source>
</evidence>
<keyword evidence="4 6" id="KW-0067">ATP-binding</keyword>
<dbReference type="Proteomes" id="UP000622475">
    <property type="component" value="Unassembled WGS sequence"/>
</dbReference>
<evidence type="ECO:0000313" key="10">
    <source>
        <dbReference type="EMBL" id="MBE9664664.1"/>
    </source>
</evidence>
<comment type="similarity">
    <text evidence="5 6">Belongs to the DEAD box helicase family.</text>
</comment>
<dbReference type="InterPro" id="IPR000629">
    <property type="entry name" value="RNA-helicase_DEAD-box_CS"/>
</dbReference>